<dbReference type="RefSeq" id="WP_322424390.1">
    <property type="nucleotide sequence ID" value="NZ_CP141058.1"/>
</dbReference>
<organism evidence="2 3">
    <name type="scientific">Nocardioides renjunii</name>
    <dbReference type="NCBI Taxonomy" id="3095075"/>
    <lineage>
        <taxon>Bacteria</taxon>
        <taxon>Bacillati</taxon>
        <taxon>Actinomycetota</taxon>
        <taxon>Actinomycetes</taxon>
        <taxon>Propionibacteriales</taxon>
        <taxon>Nocardioidaceae</taxon>
        <taxon>Nocardioides</taxon>
    </lineage>
</organism>
<gene>
    <name evidence="2" type="ORF">SFC79_11010</name>
</gene>
<evidence type="ECO:0000313" key="3">
    <source>
        <dbReference type="Proteomes" id="UP001291999"/>
    </source>
</evidence>
<evidence type="ECO:0000313" key="2">
    <source>
        <dbReference type="EMBL" id="MDZ5662296.1"/>
    </source>
</evidence>
<evidence type="ECO:0000256" key="1">
    <source>
        <dbReference type="SAM" id="MobiDB-lite"/>
    </source>
</evidence>
<feature type="region of interest" description="Disordered" evidence="1">
    <location>
        <begin position="1"/>
        <end position="75"/>
    </location>
</feature>
<accession>A0ABU5KBH6</accession>
<protein>
    <recommendedName>
        <fullName evidence="4">Secreted protein</fullName>
    </recommendedName>
</protein>
<dbReference type="EMBL" id="JAXQPW010000003">
    <property type="protein sequence ID" value="MDZ5662296.1"/>
    <property type="molecule type" value="Genomic_DNA"/>
</dbReference>
<keyword evidence="3" id="KW-1185">Reference proteome</keyword>
<feature type="compositionally biased region" description="Low complexity" evidence="1">
    <location>
        <begin position="10"/>
        <end position="36"/>
    </location>
</feature>
<dbReference type="Proteomes" id="UP001291999">
    <property type="component" value="Unassembled WGS sequence"/>
</dbReference>
<sequence>MVVLFAAGCGSDSASTTESGDASSSASSPAASGETPEISEEFTACLEEQGVELPSEQPTEAPSEGTMPSLNPEMQEAMRACASLAPSGGPGGAGAPEVDQSALDAFADCMDENGVEVEATLEAVTELDQSEQKVRKALETCSALIQP</sequence>
<evidence type="ECO:0008006" key="4">
    <source>
        <dbReference type="Google" id="ProtNLM"/>
    </source>
</evidence>
<proteinExistence type="predicted"/>
<reference evidence="2 3" key="1">
    <citation type="submission" date="2023-11" db="EMBL/GenBank/DDBJ databases">
        <title>Novel species in genus Nocardioides.</title>
        <authorList>
            <person name="Zhou H."/>
        </authorList>
    </citation>
    <scope>NUCLEOTIDE SEQUENCE [LARGE SCALE GENOMIC DNA]</scope>
    <source>
        <strain evidence="2 3">S-58</strain>
    </source>
</reference>
<name>A0ABU5KBH6_9ACTN</name>
<comment type="caution">
    <text evidence="2">The sequence shown here is derived from an EMBL/GenBank/DDBJ whole genome shotgun (WGS) entry which is preliminary data.</text>
</comment>